<comment type="cofactor">
    <cofactor evidence="1">
        <name>[4Fe-4S] cluster</name>
        <dbReference type="ChEBI" id="CHEBI:49883"/>
    </cofactor>
</comment>
<evidence type="ECO:0000256" key="1">
    <source>
        <dbReference type="ARBA" id="ARBA00001966"/>
    </source>
</evidence>
<organism evidence="12">
    <name type="scientific">freshwater metagenome</name>
    <dbReference type="NCBI Taxonomy" id="449393"/>
    <lineage>
        <taxon>unclassified sequences</taxon>
        <taxon>metagenomes</taxon>
        <taxon>ecological metagenomes</taxon>
    </lineage>
</organism>
<dbReference type="GO" id="GO:0045454">
    <property type="term" value="P:cell redox homeostasis"/>
    <property type="evidence" value="ECO:0007669"/>
    <property type="project" value="TreeGrafter"/>
</dbReference>
<dbReference type="AlphaFoldDB" id="A0A6J6HQJ4"/>
<dbReference type="PANTHER" id="PTHR38839">
    <property type="entry name" value="TRANSCRIPTIONAL REGULATOR WHID-RELATED"/>
    <property type="match status" value="1"/>
</dbReference>
<evidence type="ECO:0000259" key="11">
    <source>
        <dbReference type="PROSITE" id="PS51674"/>
    </source>
</evidence>
<comment type="similarity">
    <text evidence="2">Belongs to the WhiB family.</text>
</comment>
<evidence type="ECO:0000256" key="9">
    <source>
        <dbReference type="ARBA" id="ARBA00023157"/>
    </source>
</evidence>
<evidence type="ECO:0000256" key="10">
    <source>
        <dbReference type="ARBA" id="ARBA00023163"/>
    </source>
</evidence>
<evidence type="ECO:0000256" key="5">
    <source>
        <dbReference type="ARBA" id="ARBA00023004"/>
    </source>
</evidence>
<keyword evidence="7" id="KW-0805">Transcription regulation</keyword>
<evidence type="ECO:0000256" key="2">
    <source>
        <dbReference type="ARBA" id="ARBA00006597"/>
    </source>
</evidence>
<keyword evidence="8" id="KW-0238">DNA-binding</keyword>
<keyword evidence="4" id="KW-0479">Metal-binding</keyword>
<dbReference type="GO" id="GO:0045892">
    <property type="term" value="P:negative regulation of DNA-templated transcription"/>
    <property type="evidence" value="ECO:0007669"/>
    <property type="project" value="TreeGrafter"/>
</dbReference>
<keyword evidence="10" id="KW-0804">Transcription</keyword>
<evidence type="ECO:0000256" key="3">
    <source>
        <dbReference type="ARBA" id="ARBA00022485"/>
    </source>
</evidence>
<gene>
    <name evidence="12" type="ORF">UFOPK1835_01327</name>
</gene>
<dbReference type="GO" id="GO:0051539">
    <property type="term" value="F:4 iron, 4 sulfur cluster binding"/>
    <property type="evidence" value="ECO:0007669"/>
    <property type="project" value="UniProtKB-KW"/>
</dbReference>
<feature type="domain" description="4Fe-4S Wbl-type" evidence="11">
    <location>
        <begin position="15"/>
        <end position="80"/>
    </location>
</feature>
<dbReference type="GO" id="GO:0046872">
    <property type="term" value="F:metal ion binding"/>
    <property type="evidence" value="ECO:0007669"/>
    <property type="project" value="UniProtKB-KW"/>
</dbReference>
<name>A0A6J6HQJ4_9ZZZZ</name>
<dbReference type="EMBL" id="CAEZUP010000057">
    <property type="protein sequence ID" value="CAB4614813.1"/>
    <property type="molecule type" value="Genomic_DNA"/>
</dbReference>
<evidence type="ECO:0000256" key="8">
    <source>
        <dbReference type="ARBA" id="ARBA00023125"/>
    </source>
</evidence>
<keyword evidence="5" id="KW-0408">Iron</keyword>
<dbReference type="PROSITE" id="PS51674">
    <property type="entry name" value="4FE4S_WBL"/>
    <property type="match status" value="1"/>
</dbReference>
<keyword evidence="9" id="KW-1015">Disulfide bond</keyword>
<evidence type="ECO:0000256" key="7">
    <source>
        <dbReference type="ARBA" id="ARBA00023015"/>
    </source>
</evidence>
<keyword evidence="3" id="KW-0004">4Fe-4S</keyword>
<evidence type="ECO:0000256" key="4">
    <source>
        <dbReference type="ARBA" id="ARBA00022723"/>
    </source>
</evidence>
<reference evidence="12" key="1">
    <citation type="submission" date="2020-05" db="EMBL/GenBank/DDBJ databases">
        <authorList>
            <person name="Chiriac C."/>
            <person name="Salcher M."/>
            <person name="Ghai R."/>
            <person name="Kavagutti S V."/>
        </authorList>
    </citation>
    <scope>NUCLEOTIDE SEQUENCE</scope>
</reference>
<evidence type="ECO:0000313" key="12">
    <source>
        <dbReference type="EMBL" id="CAB4614813.1"/>
    </source>
</evidence>
<dbReference type="GO" id="GO:0003677">
    <property type="term" value="F:DNA binding"/>
    <property type="evidence" value="ECO:0007669"/>
    <property type="project" value="UniProtKB-KW"/>
</dbReference>
<dbReference type="InterPro" id="IPR003482">
    <property type="entry name" value="Whib"/>
</dbReference>
<dbReference type="GO" id="GO:0047134">
    <property type="term" value="F:protein-disulfide reductase [NAD(P)H] activity"/>
    <property type="evidence" value="ECO:0007669"/>
    <property type="project" value="TreeGrafter"/>
</dbReference>
<protein>
    <submittedName>
        <fullName evidence="12">Unannotated protein</fullName>
    </submittedName>
</protein>
<dbReference type="Pfam" id="PF02467">
    <property type="entry name" value="Whib"/>
    <property type="match status" value="1"/>
</dbReference>
<evidence type="ECO:0000256" key="6">
    <source>
        <dbReference type="ARBA" id="ARBA00023014"/>
    </source>
</evidence>
<dbReference type="InterPro" id="IPR034768">
    <property type="entry name" value="4FE4S_WBL"/>
</dbReference>
<keyword evidence="6" id="KW-0411">Iron-sulfur</keyword>
<accession>A0A6J6HQJ4</accession>
<proteinExistence type="inferred from homology"/>
<sequence length="87" mass="10056">MSAQSVEENWQLKAACRGPQAVVFFPPPQFERKEDKLHRESRAKEICSDCGVRRDCLDYAVEIREPHGIWGGLNEMERKPLLTERVS</sequence>
<dbReference type="HAMAP" id="MF_01479">
    <property type="entry name" value="WhiB"/>
    <property type="match status" value="1"/>
</dbReference>